<keyword evidence="8" id="KW-0131">Cell cycle</keyword>
<dbReference type="GO" id="GO:0006310">
    <property type="term" value="P:DNA recombination"/>
    <property type="evidence" value="ECO:0007669"/>
    <property type="project" value="UniProtKB-KW"/>
</dbReference>
<evidence type="ECO:0000256" key="3">
    <source>
        <dbReference type="ARBA" id="ARBA00022618"/>
    </source>
</evidence>
<comment type="caution">
    <text evidence="12">The sequence shown here is derived from an EMBL/GenBank/DDBJ whole genome shotgun (WGS) entry which is preliminary data.</text>
</comment>
<keyword evidence="7" id="KW-0233">DNA recombination</keyword>
<dbReference type="GO" id="GO:0005737">
    <property type="term" value="C:cytoplasm"/>
    <property type="evidence" value="ECO:0007669"/>
    <property type="project" value="UniProtKB-SubCell"/>
</dbReference>
<dbReference type="InterPro" id="IPR002104">
    <property type="entry name" value="Integrase_catalytic"/>
</dbReference>
<evidence type="ECO:0000313" key="12">
    <source>
        <dbReference type="EMBL" id="PJE57669.1"/>
    </source>
</evidence>
<evidence type="ECO:0000313" key="13">
    <source>
        <dbReference type="Proteomes" id="UP000231648"/>
    </source>
</evidence>
<evidence type="ECO:0000256" key="2">
    <source>
        <dbReference type="ARBA" id="ARBA00022490"/>
    </source>
</evidence>
<dbReference type="Pfam" id="PF02899">
    <property type="entry name" value="Phage_int_SAM_1"/>
    <property type="match status" value="1"/>
</dbReference>
<comment type="subcellular location">
    <subcellularLocation>
        <location evidence="1">Cytoplasm</location>
    </subcellularLocation>
</comment>
<protein>
    <recommendedName>
        <fullName evidence="14">Tyrosine recombinase XerC</fullName>
    </recommendedName>
</protein>
<feature type="domain" description="Core-binding (CB)" evidence="11">
    <location>
        <begin position="6"/>
        <end position="102"/>
    </location>
</feature>
<keyword evidence="3" id="KW-0132">Cell division</keyword>
<dbReference type="Proteomes" id="UP000231648">
    <property type="component" value="Unassembled WGS sequence"/>
</dbReference>
<dbReference type="AlphaFoldDB" id="A0A2M8KCL7"/>
<organism evidence="12 13">
    <name type="scientific">Candidatus Portnoybacteria bacterium CG10_big_fil_rev_8_21_14_0_10_38_18</name>
    <dbReference type="NCBI Taxonomy" id="1974813"/>
    <lineage>
        <taxon>Bacteria</taxon>
        <taxon>Candidatus Portnoyibacteriota</taxon>
    </lineage>
</organism>
<dbReference type="PANTHER" id="PTHR30349">
    <property type="entry name" value="PHAGE INTEGRASE-RELATED"/>
    <property type="match status" value="1"/>
</dbReference>
<evidence type="ECO:0000259" key="11">
    <source>
        <dbReference type="PROSITE" id="PS51900"/>
    </source>
</evidence>
<keyword evidence="2" id="KW-0963">Cytoplasm</keyword>
<evidence type="ECO:0008006" key="14">
    <source>
        <dbReference type="Google" id="ProtNLM"/>
    </source>
</evidence>
<proteinExistence type="predicted"/>
<dbReference type="Pfam" id="PF00589">
    <property type="entry name" value="Phage_integrase"/>
    <property type="match status" value="1"/>
</dbReference>
<dbReference type="EMBL" id="PFDX01000009">
    <property type="protein sequence ID" value="PJE57669.1"/>
    <property type="molecule type" value="Genomic_DNA"/>
</dbReference>
<accession>A0A2M8KCL7</accession>
<evidence type="ECO:0000256" key="5">
    <source>
        <dbReference type="ARBA" id="ARBA00022908"/>
    </source>
</evidence>
<feature type="domain" description="Tyr recombinase" evidence="10">
    <location>
        <begin position="124"/>
        <end position="313"/>
    </location>
</feature>
<sequence>MKKSDKPIIKHITDFLEYLEIERGAASKTQENYSRYLNKFLKWLKMTKNEGLMPHELTPDHIWKYRIFLARSPISETNKKPLKKKTQNFYLIALRNLLTFFTDRDIQALPADKIKLAKRDKSEQTVKFLTLDQVEKLLLTPDTSHNIGLRDRAILEVLFSTGLRIAELVALNKDQIKIKPDTKDLELSITGKGGHTRTVYFSERAVRWLKKYFDSRKDEDKALFINYKKRKSGDQSPIRLTVRSIERMVEKYSKLAGLPIRVTPHVLRHTMATDLLNQGADLRVVQEILGHQSVATTQIYTHVTNKRLRDMHRQFHSGKKLKE</sequence>
<evidence type="ECO:0000256" key="4">
    <source>
        <dbReference type="ARBA" id="ARBA00022829"/>
    </source>
</evidence>
<dbReference type="SUPFAM" id="SSF47823">
    <property type="entry name" value="lambda integrase-like, N-terminal domain"/>
    <property type="match status" value="1"/>
</dbReference>
<dbReference type="CDD" id="cd00798">
    <property type="entry name" value="INT_XerDC_C"/>
    <property type="match status" value="1"/>
</dbReference>
<evidence type="ECO:0000256" key="7">
    <source>
        <dbReference type="ARBA" id="ARBA00023172"/>
    </source>
</evidence>
<evidence type="ECO:0000259" key="10">
    <source>
        <dbReference type="PROSITE" id="PS51898"/>
    </source>
</evidence>
<dbReference type="Gene3D" id="1.10.150.130">
    <property type="match status" value="1"/>
</dbReference>
<dbReference type="GO" id="GO:0007059">
    <property type="term" value="P:chromosome segregation"/>
    <property type="evidence" value="ECO:0007669"/>
    <property type="project" value="UniProtKB-KW"/>
</dbReference>
<dbReference type="InterPro" id="IPR004107">
    <property type="entry name" value="Integrase_SAM-like_N"/>
</dbReference>
<reference evidence="13" key="1">
    <citation type="submission" date="2017-09" db="EMBL/GenBank/DDBJ databases">
        <title>Depth-based differentiation of microbial function through sediment-hosted aquifers and enrichment of novel symbionts in the deep terrestrial subsurface.</title>
        <authorList>
            <person name="Probst A.J."/>
            <person name="Ladd B."/>
            <person name="Jarett J.K."/>
            <person name="Geller-Mcgrath D.E."/>
            <person name="Sieber C.M.K."/>
            <person name="Emerson J.B."/>
            <person name="Anantharaman K."/>
            <person name="Thomas B.C."/>
            <person name="Malmstrom R."/>
            <person name="Stieglmeier M."/>
            <person name="Klingl A."/>
            <person name="Woyke T."/>
            <person name="Ryan C.M."/>
            <person name="Banfield J.F."/>
        </authorList>
    </citation>
    <scope>NUCLEOTIDE SEQUENCE [LARGE SCALE GENOMIC DNA]</scope>
</reference>
<dbReference type="PROSITE" id="PS51898">
    <property type="entry name" value="TYR_RECOMBINASE"/>
    <property type="match status" value="1"/>
</dbReference>
<dbReference type="GO" id="GO:0015074">
    <property type="term" value="P:DNA integration"/>
    <property type="evidence" value="ECO:0007669"/>
    <property type="project" value="UniProtKB-KW"/>
</dbReference>
<name>A0A2M8KCL7_9BACT</name>
<dbReference type="InterPro" id="IPR044068">
    <property type="entry name" value="CB"/>
</dbReference>
<evidence type="ECO:0000256" key="1">
    <source>
        <dbReference type="ARBA" id="ARBA00004496"/>
    </source>
</evidence>
<evidence type="ECO:0000256" key="9">
    <source>
        <dbReference type="PROSITE-ProRule" id="PRU01248"/>
    </source>
</evidence>
<dbReference type="InterPro" id="IPR010998">
    <property type="entry name" value="Integrase_recombinase_N"/>
</dbReference>
<dbReference type="GO" id="GO:0003677">
    <property type="term" value="F:DNA binding"/>
    <property type="evidence" value="ECO:0007669"/>
    <property type="project" value="UniProtKB-UniRule"/>
</dbReference>
<dbReference type="PROSITE" id="PS51900">
    <property type="entry name" value="CB"/>
    <property type="match status" value="1"/>
</dbReference>
<dbReference type="InterPro" id="IPR013762">
    <property type="entry name" value="Integrase-like_cat_sf"/>
</dbReference>
<dbReference type="Gene3D" id="1.10.443.10">
    <property type="entry name" value="Intergrase catalytic core"/>
    <property type="match status" value="1"/>
</dbReference>
<dbReference type="GO" id="GO:0051301">
    <property type="term" value="P:cell division"/>
    <property type="evidence" value="ECO:0007669"/>
    <property type="project" value="UniProtKB-KW"/>
</dbReference>
<gene>
    <name evidence="12" type="ORF">COU82_00730</name>
</gene>
<evidence type="ECO:0000256" key="6">
    <source>
        <dbReference type="ARBA" id="ARBA00023125"/>
    </source>
</evidence>
<keyword evidence="5" id="KW-0229">DNA integration</keyword>
<dbReference type="InterPro" id="IPR050090">
    <property type="entry name" value="Tyrosine_recombinase_XerCD"/>
</dbReference>
<dbReference type="SUPFAM" id="SSF56349">
    <property type="entry name" value="DNA breaking-rejoining enzymes"/>
    <property type="match status" value="1"/>
</dbReference>
<evidence type="ECO:0000256" key="8">
    <source>
        <dbReference type="ARBA" id="ARBA00023306"/>
    </source>
</evidence>
<keyword evidence="6 9" id="KW-0238">DNA-binding</keyword>
<dbReference type="InterPro" id="IPR011010">
    <property type="entry name" value="DNA_brk_join_enz"/>
</dbReference>
<dbReference type="PANTHER" id="PTHR30349:SF77">
    <property type="entry name" value="TYROSINE RECOMBINASE XERC"/>
    <property type="match status" value="1"/>
</dbReference>
<keyword evidence="4" id="KW-0159">Chromosome partition</keyword>